<evidence type="ECO:0000313" key="2">
    <source>
        <dbReference type="Proteomes" id="UP001157418"/>
    </source>
</evidence>
<organism evidence="1 2">
    <name type="scientific">Lactuca virosa</name>
    <dbReference type="NCBI Taxonomy" id="75947"/>
    <lineage>
        <taxon>Eukaryota</taxon>
        <taxon>Viridiplantae</taxon>
        <taxon>Streptophyta</taxon>
        <taxon>Embryophyta</taxon>
        <taxon>Tracheophyta</taxon>
        <taxon>Spermatophyta</taxon>
        <taxon>Magnoliopsida</taxon>
        <taxon>eudicotyledons</taxon>
        <taxon>Gunneridae</taxon>
        <taxon>Pentapetalae</taxon>
        <taxon>asterids</taxon>
        <taxon>campanulids</taxon>
        <taxon>Asterales</taxon>
        <taxon>Asteraceae</taxon>
        <taxon>Cichorioideae</taxon>
        <taxon>Cichorieae</taxon>
        <taxon>Lactucinae</taxon>
        <taxon>Lactuca</taxon>
    </lineage>
</organism>
<accession>A0AAU9MX93</accession>
<gene>
    <name evidence="1" type="ORF">LVIROSA_LOCUS17203</name>
</gene>
<dbReference type="PANTHER" id="PTHR36386:SF1">
    <property type="entry name" value="OS06G0683900 PROTEIN"/>
    <property type="match status" value="1"/>
</dbReference>
<protein>
    <submittedName>
        <fullName evidence="1">Uncharacterized protein</fullName>
    </submittedName>
</protein>
<reference evidence="1 2" key="1">
    <citation type="submission" date="2022-01" db="EMBL/GenBank/DDBJ databases">
        <authorList>
            <person name="Xiong W."/>
            <person name="Schranz E."/>
        </authorList>
    </citation>
    <scope>NUCLEOTIDE SEQUENCE [LARGE SCALE GENOMIC DNA]</scope>
</reference>
<evidence type="ECO:0000313" key="1">
    <source>
        <dbReference type="EMBL" id="CAH1430427.1"/>
    </source>
</evidence>
<dbReference type="Proteomes" id="UP001157418">
    <property type="component" value="Unassembled WGS sequence"/>
</dbReference>
<sequence>MNKKDLQVWNNAVFENGADSESLNSNNLIKSPSWLVKKPVTINRSSDSFDSIHSSFSSKENQIPIGSSKPSGFVLHPLHQSKPLQNLPIGLSKSGVLENSEEKTNGEIEIENEISR</sequence>
<dbReference type="PANTHER" id="PTHR36386">
    <property type="entry name" value="OS06G0683900 PROTEIN"/>
    <property type="match status" value="1"/>
</dbReference>
<dbReference type="AlphaFoldDB" id="A0AAU9MX93"/>
<dbReference type="EMBL" id="CAKMRJ010003334">
    <property type="protein sequence ID" value="CAH1430427.1"/>
    <property type="molecule type" value="Genomic_DNA"/>
</dbReference>
<keyword evidence="2" id="KW-1185">Reference proteome</keyword>
<name>A0AAU9MX93_9ASTR</name>
<comment type="caution">
    <text evidence="1">The sequence shown here is derived from an EMBL/GenBank/DDBJ whole genome shotgun (WGS) entry which is preliminary data.</text>
</comment>
<proteinExistence type="predicted"/>